<dbReference type="NCBIfam" id="TIGR01552">
    <property type="entry name" value="phd_fam"/>
    <property type="match status" value="1"/>
</dbReference>
<dbReference type="EMBL" id="LT629758">
    <property type="protein sequence ID" value="SDS10918.1"/>
    <property type="molecule type" value="Genomic_DNA"/>
</dbReference>
<comment type="function">
    <text evidence="2">Antitoxin component of a type II toxin-antitoxin (TA) system.</text>
</comment>
<dbReference type="PANTHER" id="PTHR33713:SF6">
    <property type="entry name" value="ANTITOXIN YEFM"/>
    <property type="match status" value="1"/>
</dbReference>
<dbReference type="AlphaFoldDB" id="A0A1H1PI22"/>
<dbReference type="SUPFAM" id="SSF143120">
    <property type="entry name" value="YefM-like"/>
    <property type="match status" value="1"/>
</dbReference>
<dbReference type="STRING" id="113562.SAMN04489716_0028"/>
<comment type="similarity">
    <text evidence="1 2">Belongs to the phD/YefM antitoxin family.</text>
</comment>
<evidence type="ECO:0000313" key="4">
    <source>
        <dbReference type="Proteomes" id="UP000198688"/>
    </source>
</evidence>
<dbReference type="Gene3D" id="6.10.250.330">
    <property type="match status" value="1"/>
</dbReference>
<dbReference type="InterPro" id="IPR051405">
    <property type="entry name" value="phD/YefM_antitoxin"/>
</dbReference>
<evidence type="ECO:0000256" key="2">
    <source>
        <dbReference type="RuleBase" id="RU362080"/>
    </source>
</evidence>
<dbReference type="Gene3D" id="3.40.1620.10">
    <property type="entry name" value="YefM-like domain"/>
    <property type="match status" value="1"/>
</dbReference>
<accession>A0A1H1PI22</accession>
<evidence type="ECO:0000313" key="3">
    <source>
        <dbReference type="EMBL" id="SDS10918.1"/>
    </source>
</evidence>
<dbReference type="InterPro" id="IPR006442">
    <property type="entry name" value="Antitoxin_Phd/YefM"/>
</dbReference>
<gene>
    <name evidence="3" type="ORF">SAMN04489716_0028</name>
</gene>
<dbReference type="Pfam" id="PF02604">
    <property type="entry name" value="PhdYeFM_antitox"/>
    <property type="match status" value="1"/>
</dbReference>
<evidence type="ECO:0000256" key="1">
    <source>
        <dbReference type="ARBA" id="ARBA00009981"/>
    </source>
</evidence>
<keyword evidence="4" id="KW-1185">Reference proteome</keyword>
<sequence length="93" mass="10082">MKVMTISEVRRNLAAVVDAVIDDAEETVIPRGGGKAVVIVSLDEWNSMRETLHLLRTPASTRRLLDSIAHAEEGVLEEHVLIDPDGDAKVPAA</sequence>
<proteinExistence type="inferred from homology"/>
<name>A0A1H1PI22_9ACTN</name>
<dbReference type="OrthoDB" id="9802003at2"/>
<reference evidence="3 4" key="1">
    <citation type="submission" date="2016-10" db="EMBL/GenBank/DDBJ databases">
        <authorList>
            <person name="de Groot N.N."/>
        </authorList>
    </citation>
    <scope>NUCLEOTIDE SEQUENCE [LARGE SCALE GENOMIC DNA]</scope>
    <source>
        <strain evidence="3 4">DSM 43941</strain>
    </source>
</reference>
<dbReference type="Proteomes" id="UP000198688">
    <property type="component" value="Chromosome I"/>
</dbReference>
<dbReference type="PANTHER" id="PTHR33713">
    <property type="entry name" value="ANTITOXIN YAFN-RELATED"/>
    <property type="match status" value="1"/>
</dbReference>
<organism evidence="3 4">
    <name type="scientific">Actinoplanes derwentensis</name>
    <dbReference type="NCBI Taxonomy" id="113562"/>
    <lineage>
        <taxon>Bacteria</taxon>
        <taxon>Bacillati</taxon>
        <taxon>Actinomycetota</taxon>
        <taxon>Actinomycetes</taxon>
        <taxon>Micromonosporales</taxon>
        <taxon>Micromonosporaceae</taxon>
        <taxon>Actinoplanes</taxon>
    </lineage>
</organism>
<dbReference type="InterPro" id="IPR036165">
    <property type="entry name" value="YefM-like_sf"/>
</dbReference>
<protein>
    <recommendedName>
        <fullName evidence="2">Antitoxin</fullName>
    </recommendedName>
</protein>